<gene>
    <name evidence="2" type="ORF">EBO15_16625</name>
</gene>
<organism evidence="2 3">
    <name type="scientific">Actinomadura harenae</name>
    <dbReference type="NCBI Taxonomy" id="2483351"/>
    <lineage>
        <taxon>Bacteria</taxon>
        <taxon>Bacillati</taxon>
        <taxon>Actinomycetota</taxon>
        <taxon>Actinomycetes</taxon>
        <taxon>Streptosporangiales</taxon>
        <taxon>Thermomonosporaceae</taxon>
        <taxon>Actinomadura</taxon>
    </lineage>
</organism>
<name>A0A3M2M1A1_9ACTN</name>
<keyword evidence="3" id="KW-1185">Reference proteome</keyword>
<dbReference type="EMBL" id="RFFG01000026">
    <property type="protein sequence ID" value="RMI43306.1"/>
    <property type="molecule type" value="Genomic_DNA"/>
</dbReference>
<dbReference type="Proteomes" id="UP000282674">
    <property type="component" value="Unassembled WGS sequence"/>
</dbReference>
<dbReference type="AlphaFoldDB" id="A0A3M2M1A1"/>
<reference evidence="2 3" key="1">
    <citation type="submission" date="2018-10" db="EMBL/GenBank/DDBJ databases">
        <title>Isolation from soil.</title>
        <authorList>
            <person name="Hu J."/>
        </authorList>
    </citation>
    <scope>NUCLEOTIDE SEQUENCE [LARGE SCALE GENOMIC DNA]</scope>
    <source>
        <strain evidence="2 3">NEAU-Ht49</strain>
    </source>
</reference>
<sequence>MTVETRKILEIKPGRTWLVVLDGRWAYDAPPDHHAVPLDVASVWLLLWSNGPVTRSNPKPSRSFARTTRTSPSRCGP</sequence>
<evidence type="ECO:0000313" key="2">
    <source>
        <dbReference type="EMBL" id="RMI43306.1"/>
    </source>
</evidence>
<comment type="caution">
    <text evidence="2">The sequence shown here is derived from an EMBL/GenBank/DDBJ whole genome shotgun (WGS) entry which is preliminary data.</text>
</comment>
<feature type="region of interest" description="Disordered" evidence="1">
    <location>
        <begin position="53"/>
        <end position="77"/>
    </location>
</feature>
<protein>
    <submittedName>
        <fullName evidence="2">Uncharacterized protein</fullName>
    </submittedName>
</protein>
<evidence type="ECO:0000313" key="3">
    <source>
        <dbReference type="Proteomes" id="UP000282674"/>
    </source>
</evidence>
<proteinExistence type="predicted"/>
<evidence type="ECO:0000256" key="1">
    <source>
        <dbReference type="SAM" id="MobiDB-lite"/>
    </source>
</evidence>
<accession>A0A3M2M1A1</accession>